<dbReference type="InterPro" id="IPR036028">
    <property type="entry name" value="SH3-like_dom_sf"/>
</dbReference>
<keyword evidence="5 10" id="KW-0812">Transmembrane</keyword>
<protein>
    <submittedName>
        <fullName evidence="12">High osmolarity signaling protein SHO1</fullName>
    </submittedName>
</protein>
<comment type="similarity">
    <text evidence="2">Belongs to the SHO1 family.</text>
</comment>
<evidence type="ECO:0000259" key="11">
    <source>
        <dbReference type="PROSITE" id="PS50002"/>
    </source>
</evidence>
<keyword evidence="13" id="KW-1185">Reference proteome</keyword>
<keyword evidence="8 10" id="KW-0472">Membrane</keyword>
<dbReference type="InterPro" id="IPR035522">
    <property type="entry name" value="Sho1_SH3"/>
</dbReference>
<dbReference type="PRINTS" id="PR00452">
    <property type="entry name" value="SH3DOMAIN"/>
</dbReference>
<evidence type="ECO:0000256" key="3">
    <source>
        <dbReference type="ARBA" id="ARBA00022443"/>
    </source>
</evidence>
<sequence length="195" mass="20466">MHGFDTGYVFRHPVFLVTFIIAIPAWVIAFAGQCAAEAKLTSGNGHTPVAGTLWFTIWVELAVIIHLLRIGGSMGRRDSATTGFAGGEMGISGHSGGISRGISSNHINGGGYPVGGYAPAATEGTPQKAPSVRDNYNQQSPGAMYAYSASPDDPNEVSFAKGDILEVMDNTGKWFQVRTPTGATGIAPSNYLTML</sequence>
<dbReference type="RefSeq" id="XP_065823002.1">
    <property type="nucleotide sequence ID" value="XM_065966930.1"/>
</dbReference>
<evidence type="ECO:0000256" key="10">
    <source>
        <dbReference type="SAM" id="Phobius"/>
    </source>
</evidence>
<reference evidence="12" key="1">
    <citation type="submission" date="2017-08" db="EMBL/GenBank/DDBJ databases">
        <authorList>
            <person name="Cuomo C."/>
            <person name="Billmyre B."/>
            <person name="Heitman J."/>
        </authorList>
    </citation>
    <scope>NUCLEOTIDE SEQUENCE</scope>
    <source>
        <strain evidence="12">CBS 12478</strain>
    </source>
</reference>
<keyword evidence="3 9" id="KW-0728">SH3 domain</keyword>
<evidence type="ECO:0000256" key="2">
    <source>
        <dbReference type="ARBA" id="ARBA00009739"/>
    </source>
</evidence>
<gene>
    <name evidence="12" type="ORF">CI109_101249</name>
</gene>
<accession>A0AAJ8LFD2</accession>
<name>A0AAJ8LFD2_9TREE</name>
<evidence type="ECO:0000256" key="5">
    <source>
        <dbReference type="ARBA" id="ARBA00022692"/>
    </source>
</evidence>
<keyword evidence="7" id="KW-0346">Stress response</keyword>
<keyword evidence="6 10" id="KW-1133">Transmembrane helix</keyword>
<keyword evidence="4" id="KW-1003">Cell membrane</keyword>
<dbReference type="KEGG" id="ksn:43590725"/>
<dbReference type="SMART" id="SM00326">
    <property type="entry name" value="SH3"/>
    <property type="match status" value="1"/>
</dbReference>
<dbReference type="GO" id="GO:0005886">
    <property type="term" value="C:plasma membrane"/>
    <property type="evidence" value="ECO:0007669"/>
    <property type="project" value="UniProtKB-SubCell"/>
</dbReference>
<dbReference type="Pfam" id="PF00018">
    <property type="entry name" value="SH3_1"/>
    <property type="match status" value="1"/>
</dbReference>
<feature type="domain" description="SH3" evidence="11">
    <location>
        <begin position="127"/>
        <end position="195"/>
    </location>
</feature>
<organism evidence="12 13">
    <name type="scientific">Kwoniella shandongensis</name>
    <dbReference type="NCBI Taxonomy" id="1734106"/>
    <lineage>
        <taxon>Eukaryota</taxon>
        <taxon>Fungi</taxon>
        <taxon>Dikarya</taxon>
        <taxon>Basidiomycota</taxon>
        <taxon>Agaricomycotina</taxon>
        <taxon>Tremellomycetes</taxon>
        <taxon>Tremellales</taxon>
        <taxon>Cryptococcaceae</taxon>
        <taxon>Kwoniella</taxon>
    </lineage>
</organism>
<dbReference type="AlphaFoldDB" id="A0AAJ8LFD2"/>
<feature type="transmembrane region" description="Helical" evidence="10">
    <location>
        <begin position="51"/>
        <end position="68"/>
    </location>
</feature>
<evidence type="ECO:0000313" key="12">
    <source>
        <dbReference type="EMBL" id="WWD16817.1"/>
    </source>
</evidence>
<feature type="transmembrane region" description="Helical" evidence="10">
    <location>
        <begin position="12"/>
        <end position="31"/>
    </location>
</feature>
<dbReference type="Proteomes" id="UP000322225">
    <property type="component" value="Chromosome 2"/>
</dbReference>
<evidence type="ECO:0000256" key="4">
    <source>
        <dbReference type="ARBA" id="ARBA00022475"/>
    </source>
</evidence>
<dbReference type="EMBL" id="CP144052">
    <property type="protein sequence ID" value="WWD16817.1"/>
    <property type="molecule type" value="Genomic_DNA"/>
</dbReference>
<dbReference type="SUPFAM" id="SSF50044">
    <property type="entry name" value="SH3-domain"/>
    <property type="match status" value="1"/>
</dbReference>
<evidence type="ECO:0000256" key="6">
    <source>
        <dbReference type="ARBA" id="ARBA00022989"/>
    </source>
</evidence>
<reference evidence="12" key="2">
    <citation type="submission" date="2024-01" db="EMBL/GenBank/DDBJ databases">
        <title>Comparative genomics of Cryptococcus and Kwoniella reveals pathogenesis evolution and contrasting modes of karyotype evolution via chromosome fusion or intercentromeric recombination.</title>
        <authorList>
            <person name="Coelho M.A."/>
            <person name="David-Palma M."/>
            <person name="Shea T."/>
            <person name="Bowers K."/>
            <person name="McGinley-Smith S."/>
            <person name="Mohammad A.W."/>
            <person name="Gnirke A."/>
            <person name="Yurkov A.M."/>
            <person name="Nowrousian M."/>
            <person name="Sun S."/>
            <person name="Cuomo C.A."/>
            <person name="Heitman J."/>
        </authorList>
    </citation>
    <scope>NUCLEOTIDE SEQUENCE</scope>
    <source>
        <strain evidence="12">CBS 12478</strain>
    </source>
</reference>
<evidence type="ECO:0000256" key="7">
    <source>
        <dbReference type="ARBA" id="ARBA00023016"/>
    </source>
</evidence>
<evidence type="ECO:0000256" key="8">
    <source>
        <dbReference type="ARBA" id="ARBA00023136"/>
    </source>
</evidence>
<dbReference type="Gene3D" id="2.30.30.40">
    <property type="entry name" value="SH3 Domains"/>
    <property type="match status" value="1"/>
</dbReference>
<dbReference type="InterPro" id="IPR001452">
    <property type="entry name" value="SH3_domain"/>
</dbReference>
<evidence type="ECO:0000256" key="9">
    <source>
        <dbReference type="PROSITE-ProRule" id="PRU00192"/>
    </source>
</evidence>
<dbReference type="GeneID" id="43590725"/>
<evidence type="ECO:0000313" key="13">
    <source>
        <dbReference type="Proteomes" id="UP000322225"/>
    </source>
</evidence>
<proteinExistence type="inferred from homology"/>
<comment type="subcellular location">
    <subcellularLocation>
        <location evidence="1">Cell membrane</location>
        <topology evidence="1">Multi-pass membrane protein</topology>
    </subcellularLocation>
</comment>
<dbReference type="CDD" id="cd11855">
    <property type="entry name" value="SH3_Sho1p"/>
    <property type="match status" value="1"/>
</dbReference>
<dbReference type="PROSITE" id="PS50002">
    <property type="entry name" value="SH3"/>
    <property type="match status" value="1"/>
</dbReference>
<evidence type="ECO:0000256" key="1">
    <source>
        <dbReference type="ARBA" id="ARBA00004651"/>
    </source>
</evidence>